<dbReference type="InterPro" id="IPR015302">
    <property type="entry name" value="Major_coat_LA-virus"/>
</dbReference>
<name>A0ABD0UKP6_DENTH</name>
<organism evidence="2 3">
    <name type="scientific">Dendrobium thyrsiflorum</name>
    <name type="common">Pinecone-like raceme dendrobium</name>
    <name type="synonym">Orchid</name>
    <dbReference type="NCBI Taxonomy" id="117978"/>
    <lineage>
        <taxon>Eukaryota</taxon>
        <taxon>Viridiplantae</taxon>
        <taxon>Streptophyta</taxon>
        <taxon>Embryophyta</taxon>
        <taxon>Tracheophyta</taxon>
        <taxon>Spermatophyta</taxon>
        <taxon>Magnoliopsida</taxon>
        <taxon>Liliopsida</taxon>
        <taxon>Asparagales</taxon>
        <taxon>Orchidaceae</taxon>
        <taxon>Epidendroideae</taxon>
        <taxon>Malaxideae</taxon>
        <taxon>Dendrobiinae</taxon>
        <taxon>Dendrobium</taxon>
    </lineage>
</organism>
<dbReference type="EMBL" id="JANQDX010000013">
    <property type="protein sequence ID" value="KAL0913055.1"/>
    <property type="molecule type" value="Genomic_DNA"/>
</dbReference>
<keyword evidence="3" id="KW-1185">Reference proteome</keyword>
<feature type="domain" description="Major coat protein L-A virus" evidence="1">
    <location>
        <begin position="42"/>
        <end position="437"/>
    </location>
</feature>
<dbReference type="SUPFAM" id="SSF82856">
    <property type="entry name" value="L-A virus major coat protein"/>
    <property type="match status" value="2"/>
</dbReference>
<sequence length="696" mass="79266">MDSFVKQYFPDFQSPPGADFVYDDSGMTHAYYDGILKVFDEETTQNRRLHSSQPMATVGLFMAEIGASASSLDGINIKVLTTEGGINMSALYEALKASAGLKNAMLSAHMEVISRWPWADNHVALLVNMLRYCLLKKIEECRGSLSGKFGKYDDGHVFIDMDQWWPEEDYVEVSDLKEWRTPNNRDSYPAVMRLTDSVPATEDDAINVRELTSEEAAFVIYMLAPWTRRSRHRLDFSTPMLTEQVLYRSNAMVVGVTDWLEKEKDFPRAERMKVISSKTAWRAIKAYVAQNRMYEHFSTAMYLIGACMYQFKPVTAEATWWCSQEWCMTMPKFQSIRGRYELMLFDIPALISHRALREWGFINGQLDKLNLMALIMAQAAQTGMAVRAARRGMEEDPNDLHKTEGEYSMVHTFYSTSMSEGMKVAAPMSGMPNAYVYVNVRPDDYVGNRYVMTDNDPEEIQEGYEMDVTKVHLFKDQLMELDPDDESIPEGERVKQKKKLDALTAGLKAILNVDPSYAATGEFKAASKGKILFTVKVGKDQEKCRIRLPWLPFAGVPTMLVPINPFPYNSPFTLKGSVEESLGELGRNGFLMRIEKAWTVVNMARLCGYDMKVRFGGDTAGPSEFFAPNDVQMVWPVLWEVDEQNMKVSIVGQKPRDRVFIQLPPMYNSFFKKRKLTYLVDVQARGVAKSLRQTGK</sequence>
<dbReference type="AlphaFoldDB" id="A0ABD0UKP6"/>
<protein>
    <recommendedName>
        <fullName evidence="1">Major coat protein L-A virus domain-containing protein</fullName>
    </recommendedName>
</protein>
<evidence type="ECO:0000259" key="1">
    <source>
        <dbReference type="Pfam" id="PF09220"/>
    </source>
</evidence>
<dbReference type="InterPro" id="IPR036332">
    <property type="entry name" value="Major_coat_LA-virus_sf"/>
</dbReference>
<reference evidence="2 3" key="1">
    <citation type="journal article" date="2024" name="Plant Biotechnol. J.">
        <title>Dendrobium thyrsiflorum genome and its molecular insights into genes involved in important horticultural traits.</title>
        <authorList>
            <person name="Chen B."/>
            <person name="Wang J.Y."/>
            <person name="Zheng P.J."/>
            <person name="Li K.L."/>
            <person name="Liang Y.M."/>
            <person name="Chen X.F."/>
            <person name="Zhang C."/>
            <person name="Zhao X."/>
            <person name="He X."/>
            <person name="Zhang G.Q."/>
            <person name="Liu Z.J."/>
            <person name="Xu Q."/>
        </authorList>
    </citation>
    <scope>NUCLEOTIDE SEQUENCE [LARGE SCALE GENOMIC DNA]</scope>
    <source>
        <strain evidence="2">GZMU011</strain>
    </source>
</reference>
<dbReference type="Proteomes" id="UP001552299">
    <property type="component" value="Unassembled WGS sequence"/>
</dbReference>
<proteinExistence type="predicted"/>
<dbReference type="Pfam" id="PF09220">
    <property type="entry name" value="LA-virus_coat"/>
    <property type="match status" value="1"/>
</dbReference>
<comment type="caution">
    <text evidence="2">The sequence shown here is derived from an EMBL/GenBank/DDBJ whole genome shotgun (WGS) entry which is preliminary data.</text>
</comment>
<gene>
    <name evidence="2" type="ORF">M5K25_016486</name>
</gene>
<accession>A0ABD0UKP6</accession>
<evidence type="ECO:0000313" key="3">
    <source>
        <dbReference type="Proteomes" id="UP001552299"/>
    </source>
</evidence>
<evidence type="ECO:0000313" key="2">
    <source>
        <dbReference type="EMBL" id="KAL0913055.1"/>
    </source>
</evidence>
<dbReference type="Gene3D" id="3.90.1840.10">
    <property type="entry name" value="Major capsid protein"/>
    <property type="match status" value="2"/>
</dbReference>